<evidence type="ECO:0000313" key="7">
    <source>
        <dbReference type="Proteomes" id="UP000243426"/>
    </source>
</evidence>
<keyword evidence="3" id="KW-0408">Iron</keyword>
<comment type="similarity">
    <text evidence="4">Belongs to the cyclic nucleotide phosphodiesterase class-III family.</text>
</comment>
<evidence type="ECO:0000259" key="5">
    <source>
        <dbReference type="Pfam" id="PF00149"/>
    </source>
</evidence>
<dbReference type="PANTHER" id="PTHR42988:SF2">
    <property type="entry name" value="CYCLIC NUCLEOTIDE PHOSPHODIESTERASE CBUA0032-RELATED"/>
    <property type="match status" value="1"/>
</dbReference>
<dbReference type="RefSeq" id="WP_090274234.1">
    <property type="nucleotide sequence ID" value="NZ_LT629748.1"/>
</dbReference>
<dbReference type="CDD" id="cd07400">
    <property type="entry name" value="MPP_1"/>
    <property type="match status" value="1"/>
</dbReference>
<dbReference type="Proteomes" id="UP000243426">
    <property type="component" value="Chromosome I"/>
</dbReference>
<evidence type="ECO:0000256" key="4">
    <source>
        <dbReference type="ARBA" id="ARBA00025742"/>
    </source>
</evidence>
<keyword evidence="7" id="KW-1185">Reference proteome</keyword>
<evidence type="ECO:0000256" key="2">
    <source>
        <dbReference type="ARBA" id="ARBA00022801"/>
    </source>
</evidence>
<dbReference type="PANTHER" id="PTHR42988">
    <property type="entry name" value="PHOSPHOHYDROLASE"/>
    <property type="match status" value="1"/>
</dbReference>
<reference evidence="7" key="1">
    <citation type="submission" date="2016-10" db="EMBL/GenBank/DDBJ databases">
        <authorList>
            <person name="Varghese N."/>
            <person name="Submissions S."/>
        </authorList>
    </citation>
    <scope>NUCLEOTIDE SEQUENCE [LARGE SCALE GENOMIC DNA]</scope>
    <source>
        <strain evidence="7">2SM5</strain>
    </source>
</reference>
<evidence type="ECO:0000313" key="6">
    <source>
        <dbReference type="EMBL" id="SDS78187.1"/>
    </source>
</evidence>
<name>A0A1H1V081_9GAMM</name>
<sequence length="270" mass="30220">MSRILHFSDLHFGTEDAAVAQALLQLAEQQQPDLYLLSGDITQRARRSQFAAARAFIQLLPAKPLLAVPGNHDLPLFNLPLRMLNPYGNYRRVFGNELEPEFERDDLLVVGVNTTRAGRHKDGEVSAEQIQRVAQRLQRAHADQLRVVMLHHPIRAVEESDVSNLLIGREQAVPSWIDAGVDLLLGGHIHLPYVVPLQGNPDQQAWAIQAGTGISQRVRGNIPNSVNLIEHDAHDRQRRCQITRWDYASADKRFIPVETTELQLSGSANA</sequence>
<dbReference type="InterPro" id="IPR004843">
    <property type="entry name" value="Calcineurin-like_PHP"/>
</dbReference>
<proteinExistence type="inferred from homology"/>
<dbReference type="GO" id="GO:0016787">
    <property type="term" value="F:hydrolase activity"/>
    <property type="evidence" value="ECO:0007669"/>
    <property type="project" value="UniProtKB-KW"/>
</dbReference>
<dbReference type="InterPro" id="IPR029052">
    <property type="entry name" value="Metallo-depent_PP-like"/>
</dbReference>
<feature type="domain" description="Calcineurin-like phosphoesterase" evidence="5">
    <location>
        <begin position="3"/>
        <end position="191"/>
    </location>
</feature>
<dbReference type="AlphaFoldDB" id="A0A1H1V081"/>
<dbReference type="EMBL" id="LT629748">
    <property type="protein sequence ID" value="SDS78187.1"/>
    <property type="molecule type" value="Genomic_DNA"/>
</dbReference>
<dbReference type="SUPFAM" id="SSF56300">
    <property type="entry name" value="Metallo-dependent phosphatases"/>
    <property type="match status" value="1"/>
</dbReference>
<protein>
    <submittedName>
        <fullName evidence="6">3',5'-cyclic AMP phosphodiesterase CpdA</fullName>
    </submittedName>
</protein>
<dbReference type="OrthoDB" id="9811542at2"/>
<evidence type="ECO:0000256" key="1">
    <source>
        <dbReference type="ARBA" id="ARBA00022723"/>
    </source>
</evidence>
<organism evidence="6 7">
    <name type="scientific">Halopseudomonas litoralis</name>
    <dbReference type="NCBI Taxonomy" id="797277"/>
    <lineage>
        <taxon>Bacteria</taxon>
        <taxon>Pseudomonadati</taxon>
        <taxon>Pseudomonadota</taxon>
        <taxon>Gammaproteobacteria</taxon>
        <taxon>Pseudomonadales</taxon>
        <taxon>Pseudomonadaceae</taxon>
        <taxon>Halopseudomonas</taxon>
    </lineage>
</organism>
<accession>A0A1H1V081</accession>
<gene>
    <name evidence="6" type="ORF">SAMN05216198_2764</name>
</gene>
<dbReference type="STRING" id="797277.SAMN05216198_2764"/>
<dbReference type="GO" id="GO:0046872">
    <property type="term" value="F:metal ion binding"/>
    <property type="evidence" value="ECO:0007669"/>
    <property type="project" value="UniProtKB-KW"/>
</dbReference>
<keyword evidence="1" id="KW-0479">Metal-binding</keyword>
<dbReference type="Gene3D" id="3.60.21.10">
    <property type="match status" value="1"/>
</dbReference>
<dbReference type="Pfam" id="PF00149">
    <property type="entry name" value="Metallophos"/>
    <property type="match status" value="1"/>
</dbReference>
<evidence type="ECO:0000256" key="3">
    <source>
        <dbReference type="ARBA" id="ARBA00023004"/>
    </source>
</evidence>
<dbReference type="InterPro" id="IPR050884">
    <property type="entry name" value="CNP_phosphodiesterase-III"/>
</dbReference>
<keyword evidence="2" id="KW-0378">Hydrolase</keyword>